<feature type="region of interest" description="Disordered" evidence="1">
    <location>
        <begin position="203"/>
        <end position="241"/>
    </location>
</feature>
<dbReference type="EMBL" id="MU001672">
    <property type="protein sequence ID" value="KAF2461065.1"/>
    <property type="molecule type" value="Genomic_DNA"/>
</dbReference>
<accession>A0A6A6PAU2</accession>
<dbReference type="InterPro" id="IPR007149">
    <property type="entry name" value="Leo1"/>
</dbReference>
<name>A0A6A6PAU2_9PEZI</name>
<dbReference type="OrthoDB" id="20844at2759"/>
<keyword evidence="3" id="KW-1185">Reference proteome</keyword>
<protein>
    <submittedName>
        <fullName evidence="2">Leo1-like protein-domain-containing protein</fullName>
    </submittedName>
</protein>
<feature type="compositionally biased region" description="Basic residues" evidence="1">
    <location>
        <begin position="427"/>
        <end position="437"/>
    </location>
</feature>
<feature type="compositionally biased region" description="Basic and acidic residues" evidence="1">
    <location>
        <begin position="311"/>
        <end position="343"/>
    </location>
</feature>
<feature type="compositionally biased region" description="Basic and acidic residues" evidence="1">
    <location>
        <begin position="55"/>
        <end position="64"/>
    </location>
</feature>
<feature type="region of interest" description="Disordered" evidence="1">
    <location>
        <begin position="1"/>
        <end position="97"/>
    </location>
</feature>
<reference evidence="2" key="1">
    <citation type="journal article" date="2020" name="Stud. Mycol.">
        <title>101 Dothideomycetes genomes: a test case for predicting lifestyles and emergence of pathogens.</title>
        <authorList>
            <person name="Haridas S."/>
            <person name="Albert R."/>
            <person name="Binder M."/>
            <person name="Bloem J."/>
            <person name="Labutti K."/>
            <person name="Salamov A."/>
            <person name="Andreopoulos B."/>
            <person name="Baker S."/>
            <person name="Barry K."/>
            <person name="Bills G."/>
            <person name="Bluhm B."/>
            <person name="Cannon C."/>
            <person name="Castanera R."/>
            <person name="Culley D."/>
            <person name="Daum C."/>
            <person name="Ezra D."/>
            <person name="Gonzalez J."/>
            <person name="Henrissat B."/>
            <person name="Kuo A."/>
            <person name="Liang C."/>
            <person name="Lipzen A."/>
            <person name="Lutzoni F."/>
            <person name="Magnuson J."/>
            <person name="Mondo S."/>
            <person name="Nolan M."/>
            <person name="Ohm R."/>
            <person name="Pangilinan J."/>
            <person name="Park H.-J."/>
            <person name="Ramirez L."/>
            <person name="Alfaro M."/>
            <person name="Sun H."/>
            <person name="Tritt A."/>
            <person name="Yoshinaga Y."/>
            <person name="Zwiers L.-H."/>
            <person name="Turgeon B."/>
            <person name="Goodwin S."/>
            <person name="Spatafora J."/>
            <person name="Crous P."/>
            <person name="Grigoriev I."/>
        </authorList>
    </citation>
    <scope>NUCLEOTIDE SEQUENCE</scope>
    <source>
        <strain evidence="2">ATCC 16933</strain>
    </source>
</reference>
<dbReference type="PANTHER" id="PTHR23146">
    <property type="entry name" value="LEO1 PROTEIN"/>
    <property type="match status" value="1"/>
</dbReference>
<dbReference type="Pfam" id="PF04004">
    <property type="entry name" value="Leo1"/>
    <property type="match status" value="1"/>
</dbReference>
<feature type="compositionally biased region" description="Basic and acidic residues" evidence="1">
    <location>
        <begin position="385"/>
        <end position="394"/>
    </location>
</feature>
<dbReference type="GO" id="GO:0006368">
    <property type="term" value="P:transcription elongation by RNA polymerase II"/>
    <property type="evidence" value="ECO:0007669"/>
    <property type="project" value="InterPro"/>
</dbReference>
<feature type="compositionally biased region" description="Pro residues" evidence="1">
    <location>
        <begin position="210"/>
        <end position="221"/>
    </location>
</feature>
<gene>
    <name evidence="2" type="ORF">BDY21DRAFT_369143</name>
</gene>
<dbReference type="GO" id="GO:0016593">
    <property type="term" value="C:Cdc73/Paf1 complex"/>
    <property type="evidence" value="ECO:0007669"/>
    <property type="project" value="InterPro"/>
</dbReference>
<evidence type="ECO:0000313" key="2">
    <source>
        <dbReference type="EMBL" id="KAF2461065.1"/>
    </source>
</evidence>
<feature type="region of interest" description="Disordered" evidence="1">
    <location>
        <begin position="132"/>
        <end position="157"/>
    </location>
</feature>
<feature type="compositionally biased region" description="Acidic residues" evidence="1">
    <location>
        <begin position="395"/>
        <end position="423"/>
    </location>
</feature>
<dbReference type="Proteomes" id="UP000799766">
    <property type="component" value="Unassembled WGS sequence"/>
</dbReference>
<proteinExistence type="predicted"/>
<feature type="compositionally biased region" description="Low complexity" evidence="1">
    <location>
        <begin position="1"/>
        <end position="14"/>
    </location>
</feature>
<sequence length="469" mass="51782">MSSSEGESAASDAGRPVHSVEDDQAEGSQLENDGGDGIEDDDLFGDGEDDDADFDHEPVKKRQLDDEELDSGDDDGRNDRAAAAGTPDEPEETSTYKYVTVELSRNGVPEPSDNELYLFKVPTFLDIEPAAWNPRTFRPPTIDNRSKGGAPSESFSPYTTAMSAIRWRRSPSNPSDLQSNARVLRWSDGSLTLQLASDPLNQFEIDSNPLAPPQYNPPKPTPTSRVAKRGQPPYDPSKDSFTYLCAPSQSAGFLRVTNKITSGLTVTPPADSTATNQAIQRLQENMAAAIRARDPEANGESTLVTIDEDPEKAKREAEQAEKDRLRNQRRREAQEIRERERSGRAMARSGIRTYGGGAGAGEDGRSRAKGHRASRRDDYSDEDEGFGRGRARQDEYDEEDDFIAGSDEEPEIVEDDEDEEELELAPRTKKTSPKRNRPAADEREASDEVAVGGARSKRRRVIDEEDDEV</sequence>
<dbReference type="PANTHER" id="PTHR23146:SF0">
    <property type="entry name" value="RNA POLYMERASE-ASSOCIATED PROTEIN LEO1"/>
    <property type="match status" value="1"/>
</dbReference>
<feature type="region of interest" description="Disordered" evidence="1">
    <location>
        <begin position="292"/>
        <end position="469"/>
    </location>
</feature>
<dbReference type="AlphaFoldDB" id="A0A6A6PAU2"/>
<dbReference type="GO" id="GO:1990269">
    <property type="term" value="F:RNA polymerase II C-terminal domain phosphoserine binding"/>
    <property type="evidence" value="ECO:0007669"/>
    <property type="project" value="TreeGrafter"/>
</dbReference>
<organism evidence="2 3">
    <name type="scientific">Lineolata rhizophorae</name>
    <dbReference type="NCBI Taxonomy" id="578093"/>
    <lineage>
        <taxon>Eukaryota</taxon>
        <taxon>Fungi</taxon>
        <taxon>Dikarya</taxon>
        <taxon>Ascomycota</taxon>
        <taxon>Pezizomycotina</taxon>
        <taxon>Dothideomycetes</taxon>
        <taxon>Dothideomycetes incertae sedis</taxon>
        <taxon>Lineolatales</taxon>
        <taxon>Lineolataceae</taxon>
        <taxon>Lineolata</taxon>
    </lineage>
</organism>
<dbReference type="GO" id="GO:0032968">
    <property type="term" value="P:positive regulation of transcription elongation by RNA polymerase II"/>
    <property type="evidence" value="ECO:0007669"/>
    <property type="project" value="TreeGrafter"/>
</dbReference>
<evidence type="ECO:0000256" key="1">
    <source>
        <dbReference type="SAM" id="MobiDB-lite"/>
    </source>
</evidence>
<evidence type="ECO:0000313" key="3">
    <source>
        <dbReference type="Proteomes" id="UP000799766"/>
    </source>
</evidence>
<feature type="compositionally biased region" description="Acidic residues" evidence="1">
    <location>
        <begin position="33"/>
        <end position="54"/>
    </location>
</feature>